<evidence type="ECO:0008006" key="3">
    <source>
        <dbReference type="Google" id="ProtNLM"/>
    </source>
</evidence>
<gene>
    <name evidence="1" type="ORF">D9619_011618</name>
</gene>
<name>A0A8H5BS93_9AGAR</name>
<dbReference type="SUPFAM" id="SSF53098">
    <property type="entry name" value="Ribonuclease H-like"/>
    <property type="match status" value="1"/>
</dbReference>
<keyword evidence="2" id="KW-1185">Reference proteome</keyword>
<accession>A0A8H5BS93</accession>
<dbReference type="InterPro" id="IPR012337">
    <property type="entry name" value="RNaseH-like_sf"/>
</dbReference>
<reference evidence="1 2" key="1">
    <citation type="journal article" date="2020" name="ISME J.">
        <title>Uncovering the hidden diversity of litter-decomposition mechanisms in mushroom-forming fungi.</title>
        <authorList>
            <person name="Floudas D."/>
            <person name="Bentzer J."/>
            <person name="Ahren D."/>
            <person name="Johansson T."/>
            <person name="Persson P."/>
            <person name="Tunlid A."/>
        </authorList>
    </citation>
    <scope>NUCLEOTIDE SEQUENCE [LARGE SCALE GENOMIC DNA]</scope>
    <source>
        <strain evidence="1 2">CBS 101986</strain>
    </source>
</reference>
<protein>
    <recommendedName>
        <fullName evidence="3">HAT C-terminal dimerisation domain-containing protein</fullName>
    </recommendedName>
</protein>
<evidence type="ECO:0000313" key="2">
    <source>
        <dbReference type="Proteomes" id="UP000567179"/>
    </source>
</evidence>
<sequence>MDVLPTQASAVPCERVFSSSKETDTDRRANLSPERMEHLQILKTGYRGSRVTFTDDLLADTGNHEVSIIDAPLGAIDDLYQEGRIIELDDLVNRSWGPL</sequence>
<comment type="caution">
    <text evidence="1">The sequence shown here is derived from an EMBL/GenBank/DDBJ whole genome shotgun (WGS) entry which is preliminary data.</text>
</comment>
<organism evidence="1 2">
    <name type="scientific">Psilocybe cf. subviscida</name>
    <dbReference type="NCBI Taxonomy" id="2480587"/>
    <lineage>
        <taxon>Eukaryota</taxon>
        <taxon>Fungi</taxon>
        <taxon>Dikarya</taxon>
        <taxon>Basidiomycota</taxon>
        <taxon>Agaricomycotina</taxon>
        <taxon>Agaricomycetes</taxon>
        <taxon>Agaricomycetidae</taxon>
        <taxon>Agaricales</taxon>
        <taxon>Agaricineae</taxon>
        <taxon>Strophariaceae</taxon>
        <taxon>Psilocybe</taxon>
    </lineage>
</organism>
<evidence type="ECO:0000313" key="1">
    <source>
        <dbReference type="EMBL" id="KAF5328640.1"/>
    </source>
</evidence>
<dbReference type="OrthoDB" id="3262464at2759"/>
<proteinExistence type="predicted"/>
<dbReference type="AlphaFoldDB" id="A0A8H5BS93"/>
<dbReference type="Proteomes" id="UP000567179">
    <property type="component" value="Unassembled WGS sequence"/>
</dbReference>
<dbReference type="EMBL" id="JAACJJ010000003">
    <property type="protein sequence ID" value="KAF5328640.1"/>
    <property type="molecule type" value="Genomic_DNA"/>
</dbReference>